<dbReference type="EMBL" id="CAMKVN010013676">
    <property type="protein sequence ID" value="CAI2196119.1"/>
    <property type="molecule type" value="Genomic_DNA"/>
</dbReference>
<dbReference type="AlphaFoldDB" id="A0A9W4WYN6"/>
<dbReference type="InterPro" id="IPR054220">
    <property type="entry name" value="DUF6940"/>
</dbReference>
<organism evidence="1 2">
    <name type="scientific">Funneliformis geosporum</name>
    <dbReference type="NCBI Taxonomy" id="1117311"/>
    <lineage>
        <taxon>Eukaryota</taxon>
        <taxon>Fungi</taxon>
        <taxon>Fungi incertae sedis</taxon>
        <taxon>Mucoromycota</taxon>
        <taxon>Glomeromycotina</taxon>
        <taxon>Glomeromycetes</taxon>
        <taxon>Glomerales</taxon>
        <taxon>Glomeraceae</taxon>
        <taxon>Funneliformis</taxon>
    </lineage>
</organism>
<accession>A0A9W4WYN6</accession>
<sequence>MSPLRDIKEIIRALNKHNNRKLTPREAFVHNGLDKKQFQFNDKLLTFGGFLTFLKNKNVEFLNLFKKSLEQVQNWEADGWVWECPPITQETLDNDFSYSVYKPPQEMLETVAPESGIYEEYYNREPTKSVVSFNSLNNNLLVVPKPTEVAEQMLAKLEAEPKVPYCLSTSGLQVA</sequence>
<name>A0A9W4WYN6_9GLOM</name>
<dbReference type="Proteomes" id="UP001153678">
    <property type="component" value="Unassembled WGS sequence"/>
</dbReference>
<evidence type="ECO:0000313" key="1">
    <source>
        <dbReference type="EMBL" id="CAI2196119.1"/>
    </source>
</evidence>
<evidence type="ECO:0000313" key="2">
    <source>
        <dbReference type="Proteomes" id="UP001153678"/>
    </source>
</evidence>
<dbReference type="Pfam" id="PF22086">
    <property type="entry name" value="DUF6940"/>
    <property type="match status" value="1"/>
</dbReference>
<proteinExistence type="predicted"/>
<comment type="caution">
    <text evidence="1">The sequence shown here is derived from an EMBL/GenBank/DDBJ whole genome shotgun (WGS) entry which is preliminary data.</text>
</comment>
<keyword evidence="2" id="KW-1185">Reference proteome</keyword>
<reference evidence="1" key="1">
    <citation type="submission" date="2022-08" db="EMBL/GenBank/DDBJ databases">
        <authorList>
            <person name="Kallberg Y."/>
            <person name="Tangrot J."/>
            <person name="Rosling A."/>
        </authorList>
    </citation>
    <scope>NUCLEOTIDE SEQUENCE</scope>
    <source>
        <strain evidence="1">Wild A</strain>
    </source>
</reference>
<protein>
    <submittedName>
        <fullName evidence="1">5669_t:CDS:1</fullName>
    </submittedName>
</protein>
<gene>
    <name evidence="1" type="ORF">FWILDA_LOCUS17418</name>
</gene>